<feature type="DNA-binding region" description="HMG box" evidence="5">
    <location>
        <begin position="193"/>
        <end position="261"/>
    </location>
</feature>
<dbReference type="SUPFAM" id="SSF47095">
    <property type="entry name" value="HMG-box"/>
    <property type="match status" value="1"/>
</dbReference>
<keyword evidence="3 5" id="KW-0238">DNA-binding</keyword>
<comment type="similarity">
    <text evidence="2">Belongs to the HMGB family.</text>
</comment>
<proteinExistence type="inferred from homology"/>
<evidence type="ECO:0000313" key="10">
    <source>
        <dbReference type="Proteomes" id="UP000663855"/>
    </source>
</evidence>
<evidence type="ECO:0000256" key="4">
    <source>
        <dbReference type="ARBA" id="ARBA00023242"/>
    </source>
</evidence>
<gene>
    <name evidence="8" type="ORF">CJN711_LOCUS10416</name>
    <name evidence="9" type="ORF">KQP761_LOCUS11560</name>
</gene>
<evidence type="ECO:0000313" key="9">
    <source>
        <dbReference type="EMBL" id="CAF1441994.1"/>
    </source>
</evidence>
<feature type="compositionally biased region" description="Acidic residues" evidence="6">
    <location>
        <begin position="293"/>
        <end position="311"/>
    </location>
</feature>
<dbReference type="OrthoDB" id="1919336at2759"/>
<keyword evidence="4 5" id="KW-0539">Nucleus</keyword>
<organism evidence="8 10">
    <name type="scientific">Rotaria magnacalcarata</name>
    <dbReference type="NCBI Taxonomy" id="392030"/>
    <lineage>
        <taxon>Eukaryota</taxon>
        <taxon>Metazoa</taxon>
        <taxon>Spiralia</taxon>
        <taxon>Gnathifera</taxon>
        <taxon>Rotifera</taxon>
        <taxon>Eurotatoria</taxon>
        <taxon>Bdelloidea</taxon>
        <taxon>Philodinida</taxon>
        <taxon>Philodinidae</taxon>
        <taxon>Rotaria</taxon>
    </lineage>
</organism>
<evidence type="ECO:0000259" key="7">
    <source>
        <dbReference type="PROSITE" id="PS50118"/>
    </source>
</evidence>
<feature type="domain" description="HMG box" evidence="7">
    <location>
        <begin position="193"/>
        <end position="261"/>
    </location>
</feature>
<dbReference type="PANTHER" id="PTHR48112">
    <property type="entry name" value="HIGH MOBILITY GROUP PROTEIN DSP1"/>
    <property type="match status" value="1"/>
</dbReference>
<evidence type="ECO:0000256" key="5">
    <source>
        <dbReference type="PROSITE-ProRule" id="PRU00267"/>
    </source>
</evidence>
<protein>
    <recommendedName>
        <fullName evidence="7">HMG box domain-containing protein</fullName>
    </recommendedName>
</protein>
<dbReference type="InterPro" id="IPR050342">
    <property type="entry name" value="HMGB"/>
</dbReference>
<dbReference type="InterPro" id="IPR036910">
    <property type="entry name" value="HMG_box_dom_sf"/>
</dbReference>
<dbReference type="GO" id="GO:0003677">
    <property type="term" value="F:DNA binding"/>
    <property type="evidence" value="ECO:0007669"/>
    <property type="project" value="UniProtKB-UniRule"/>
</dbReference>
<dbReference type="AlphaFoldDB" id="A0A814U350"/>
<comment type="subcellular location">
    <subcellularLocation>
        <location evidence="1">Nucleus</location>
    </subcellularLocation>
</comment>
<dbReference type="GO" id="GO:0005634">
    <property type="term" value="C:nucleus"/>
    <property type="evidence" value="ECO:0007669"/>
    <property type="project" value="UniProtKB-SubCell"/>
</dbReference>
<evidence type="ECO:0000256" key="1">
    <source>
        <dbReference type="ARBA" id="ARBA00004123"/>
    </source>
</evidence>
<sequence length="311" mass="35293">MTTSTNRYCCIKDCKIRPTTTCLGCSEVLYCGPHHKQHRDDLHAELLQVADNCNQFLEEIKVLIHNPQKHALMKNIDEWETQSIAKIRQMAKESREEVLPYVKNFIPRVETKLASLNAEVRQNLDDCDFMDTDIENSTKELQRLKAILNDPPDFTVQQDPTEFINKIYLKVEEKIMPRNAGASKQAGKDPNAPKRPLSAFFIFSQDERPDIKKKSPSLSVGDIAKEIGLRWKNVSDDVKKRYEQKAAVEIQKYEVRLAEYKKSGGVSSARGDKAAAKASESKIPASKSKSSDENSDDDDDEDSDEDEGRIN</sequence>
<dbReference type="Proteomes" id="UP000663855">
    <property type="component" value="Unassembled WGS sequence"/>
</dbReference>
<evidence type="ECO:0000256" key="6">
    <source>
        <dbReference type="SAM" id="MobiDB-lite"/>
    </source>
</evidence>
<dbReference type="Gene3D" id="1.10.30.10">
    <property type="entry name" value="High mobility group box domain"/>
    <property type="match status" value="1"/>
</dbReference>
<dbReference type="PANTHER" id="PTHR48112:SF32">
    <property type="entry name" value="HIGH MOBILITY GROUP PROTEIN B3"/>
    <property type="match status" value="1"/>
</dbReference>
<evidence type="ECO:0000313" key="8">
    <source>
        <dbReference type="EMBL" id="CAF1169271.1"/>
    </source>
</evidence>
<comment type="caution">
    <text evidence="8">The sequence shown here is derived from an EMBL/GenBank/DDBJ whole genome shotgun (WGS) entry which is preliminary data.</text>
</comment>
<name>A0A814U350_9BILA</name>
<dbReference type="InterPro" id="IPR009071">
    <property type="entry name" value="HMG_box_dom"/>
</dbReference>
<evidence type="ECO:0000256" key="3">
    <source>
        <dbReference type="ARBA" id="ARBA00023125"/>
    </source>
</evidence>
<dbReference type="Proteomes" id="UP000663834">
    <property type="component" value="Unassembled WGS sequence"/>
</dbReference>
<evidence type="ECO:0000256" key="2">
    <source>
        <dbReference type="ARBA" id="ARBA00008774"/>
    </source>
</evidence>
<dbReference type="PROSITE" id="PS50118">
    <property type="entry name" value="HMG_BOX_2"/>
    <property type="match status" value="1"/>
</dbReference>
<dbReference type="SMART" id="SM00398">
    <property type="entry name" value="HMG"/>
    <property type="match status" value="1"/>
</dbReference>
<feature type="region of interest" description="Disordered" evidence="6">
    <location>
        <begin position="261"/>
        <end position="311"/>
    </location>
</feature>
<dbReference type="FunFam" id="1.10.30.10:FF:000016">
    <property type="entry name" value="FACT complex subunit SSRP1"/>
    <property type="match status" value="1"/>
</dbReference>
<dbReference type="EMBL" id="CAJNOW010005177">
    <property type="protein sequence ID" value="CAF1441994.1"/>
    <property type="molecule type" value="Genomic_DNA"/>
</dbReference>
<accession>A0A814U350</accession>
<reference evidence="8" key="1">
    <citation type="submission" date="2021-02" db="EMBL/GenBank/DDBJ databases">
        <authorList>
            <person name="Nowell W R."/>
        </authorList>
    </citation>
    <scope>NUCLEOTIDE SEQUENCE</scope>
</reference>
<dbReference type="EMBL" id="CAJNOV010004300">
    <property type="protein sequence ID" value="CAF1169271.1"/>
    <property type="molecule type" value="Genomic_DNA"/>
</dbReference>
<dbReference type="Pfam" id="PF00505">
    <property type="entry name" value="HMG_box"/>
    <property type="match status" value="1"/>
</dbReference>